<evidence type="ECO:0000256" key="3">
    <source>
        <dbReference type="ARBA" id="ARBA00022448"/>
    </source>
</evidence>
<evidence type="ECO:0000256" key="6">
    <source>
        <dbReference type="ARBA" id="ARBA00022989"/>
    </source>
</evidence>
<dbReference type="Proteomes" id="UP001259803">
    <property type="component" value="Unassembled WGS sequence"/>
</dbReference>
<sequence length="331" mass="34853">METKHDHVANGDPGGDFHAGHSHTGHSHQGHSRQGHSHAPASFGRAFAIGIALNTAFVIAEAGAGLYYNSMALVADAGHNLSDVLSLLIAWGASVLARRPPSARFTYGLKSSSILAAIANAALLLVALGAILVETLRRFGDPAPVAPGPIMIVAAIGIVINTATALLFMRGRKGDLNIRGAYLHMVADAAVSAGVVVAGLLIWWTGLAWIDPITSLAIVGVIAVGTWGLLKDSVRMGLLAVPENIDEGAVRRRLEALPGVAALHDLHIWPMSTTQSALTAHLVMPDGYPGDEFLHDAAHLLHQDFSIEHATLQIETDMDRFCALQNAEGFS</sequence>
<keyword evidence="7" id="KW-0406">Ion transport</keyword>
<proteinExistence type="inferred from homology"/>
<evidence type="ECO:0000256" key="1">
    <source>
        <dbReference type="ARBA" id="ARBA00004141"/>
    </source>
</evidence>
<evidence type="ECO:0000256" key="4">
    <source>
        <dbReference type="ARBA" id="ARBA00022692"/>
    </source>
</evidence>
<comment type="subcellular location">
    <subcellularLocation>
        <location evidence="1">Membrane</location>
        <topology evidence="1">Multi-pass membrane protein</topology>
    </subcellularLocation>
</comment>
<dbReference type="InterPro" id="IPR002524">
    <property type="entry name" value="Cation_efflux"/>
</dbReference>
<dbReference type="RefSeq" id="WP_311339674.1">
    <property type="nucleotide sequence ID" value="NZ_JAVRHS010000001.1"/>
</dbReference>
<evidence type="ECO:0000313" key="13">
    <source>
        <dbReference type="EMBL" id="MDT0574620.1"/>
    </source>
</evidence>
<feature type="transmembrane region" description="Helical" evidence="10">
    <location>
        <begin position="209"/>
        <end position="230"/>
    </location>
</feature>
<feature type="domain" description="Cation efflux protein transmembrane" evidence="11">
    <location>
        <begin position="49"/>
        <end position="235"/>
    </location>
</feature>
<keyword evidence="6 10" id="KW-1133">Transmembrane helix</keyword>
<organism evidence="13 14">
    <name type="scientific">Croceicoccus esteveae</name>
    <dbReference type="NCBI Taxonomy" id="3075597"/>
    <lineage>
        <taxon>Bacteria</taxon>
        <taxon>Pseudomonadati</taxon>
        <taxon>Pseudomonadota</taxon>
        <taxon>Alphaproteobacteria</taxon>
        <taxon>Sphingomonadales</taxon>
        <taxon>Erythrobacteraceae</taxon>
        <taxon>Croceicoccus</taxon>
    </lineage>
</organism>
<dbReference type="InterPro" id="IPR058533">
    <property type="entry name" value="Cation_efflux_TM"/>
</dbReference>
<evidence type="ECO:0000259" key="12">
    <source>
        <dbReference type="Pfam" id="PF16916"/>
    </source>
</evidence>
<dbReference type="InterPro" id="IPR036837">
    <property type="entry name" value="Cation_efflux_CTD_sf"/>
</dbReference>
<keyword evidence="14" id="KW-1185">Reference proteome</keyword>
<dbReference type="SUPFAM" id="SSF160240">
    <property type="entry name" value="Cation efflux protein cytoplasmic domain-like"/>
    <property type="match status" value="1"/>
</dbReference>
<dbReference type="NCBIfam" id="TIGR01297">
    <property type="entry name" value="CDF"/>
    <property type="match status" value="1"/>
</dbReference>
<feature type="transmembrane region" description="Helical" evidence="10">
    <location>
        <begin position="109"/>
        <end position="133"/>
    </location>
</feature>
<gene>
    <name evidence="13" type="ORF">RM533_00310</name>
</gene>
<keyword evidence="5" id="KW-0862">Zinc</keyword>
<evidence type="ECO:0000256" key="5">
    <source>
        <dbReference type="ARBA" id="ARBA00022906"/>
    </source>
</evidence>
<evidence type="ECO:0000256" key="10">
    <source>
        <dbReference type="SAM" id="Phobius"/>
    </source>
</evidence>
<dbReference type="InterPro" id="IPR027470">
    <property type="entry name" value="Cation_efflux_CTD"/>
</dbReference>
<keyword evidence="8 10" id="KW-0472">Membrane</keyword>
<dbReference type="EMBL" id="JAVRHS010000001">
    <property type="protein sequence ID" value="MDT0574620.1"/>
    <property type="molecule type" value="Genomic_DNA"/>
</dbReference>
<feature type="transmembrane region" description="Helical" evidence="10">
    <location>
        <begin position="181"/>
        <end position="203"/>
    </location>
</feature>
<name>A0ABU2ZE25_9SPHN</name>
<feature type="transmembrane region" description="Helical" evidence="10">
    <location>
        <begin position="145"/>
        <end position="169"/>
    </location>
</feature>
<dbReference type="InterPro" id="IPR050681">
    <property type="entry name" value="CDF/SLC30A"/>
</dbReference>
<dbReference type="Pfam" id="PF01545">
    <property type="entry name" value="Cation_efflux"/>
    <property type="match status" value="1"/>
</dbReference>
<evidence type="ECO:0000259" key="11">
    <source>
        <dbReference type="Pfam" id="PF01545"/>
    </source>
</evidence>
<dbReference type="Pfam" id="PF16916">
    <property type="entry name" value="ZT_dimer"/>
    <property type="match status" value="1"/>
</dbReference>
<dbReference type="Gene3D" id="1.20.1510.10">
    <property type="entry name" value="Cation efflux protein transmembrane domain"/>
    <property type="match status" value="1"/>
</dbReference>
<dbReference type="SUPFAM" id="SSF161111">
    <property type="entry name" value="Cation efflux protein transmembrane domain-like"/>
    <property type="match status" value="1"/>
</dbReference>
<reference evidence="13 14" key="1">
    <citation type="submission" date="2023-09" db="EMBL/GenBank/DDBJ databases">
        <authorList>
            <person name="Rey-Velasco X."/>
        </authorList>
    </citation>
    <scope>NUCLEOTIDE SEQUENCE [LARGE SCALE GENOMIC DNA]</scope>
    <source>
        <strain evidence="13 14">F390</strain>
    </source>
</reference>
<evidence type="ECO:0000256" key="7">
    <source>
        <dbReference type="ARBA" id="ARBA00023065"/>
    </source>
</evidence>
<accession>A0ABU2ZE25</accession>
<dbReference type="InterPro" id="IPR027469">
    <property type="entry name" value="Cation_efflux_TMD_sf"/>
</dbReference>
<dbReference type="PANTHER" id="PTHR11562:SF17">
    <property type="entry name" value="RE54080P-RELATED"/>
    <property type="match status" value="1"/>
</dbReference>
<keyword evidence="5" id="KW-0864">Zinc transport</keyword>
<evidence type="ECO:0000256" key="9">
    <source>
        <dbReference type="SAM" id="MobiDB-lite"/>
    </source>
</evidence>
<keyword evidence="3" id="KW-0813">Transport</keyword>
<comment type="similarity">
    <text evidence="2">Belongs to the cation diffusion facilitator (CDF) transporter (TC 2.A.4) family. SLC30A subfamily.</text>
</comment>
<feature type="transmembrane region" description="Helical" evidence="10">
    <location>
        <begin position="46"/>
        <end position="68"/>
    </location>
</feature>
<feature type="region of interest" description="Disordered" evidence="9">
    <location>
        <begin position="1"/>
        <end position="39"/>
    </location>
</feature>
<evidence type="ECO:0000256" key="2">
    <source>
        <dbReference type="ARBA" id="ARBA00008873"/>
    </source>
</evidence>
<protein>
    <submittedName>
        <fullName evidence="13">Cation diffusion facilitator family transporter</fullName>
    </submittedName>
</protein>
<evidence type="ECO:0000256" key="8">
    <source>
        <dbReference type="ARBA" id="ARBA00023136"/>
    </source>
</evidence>
<feature type="compositionally biased region" description="Basic residues" evidence="9">
    <location>
        <begin position="20"/>
        <end position="36"/>
    </location>
</feature>
<evidence type="ECO:0000313" key="14">
    <source>
        <dbReference type="Proteomes" id="UP001259803"/>
    </source>
</evidence>
<keyword evidence="4 10" id="KW-0812">Transmembrane</keyword>
<dbReference type="PANTHER" id="PTHR11562">
    <property type="entry name" value="CATION EFFLUX PROTEIN/ ZINC TRANSPORTER"/>
    <property type="match status" value="1"/>
</dbReference>
<feature type="domain" description="Cation efflux protein cytoplasmic" evidence="12">
    <location>
        <begin position="242"/>
        <end position="316"/>
    </location>
</feature>
<comment type="caution">
    <text evidence="13">The sequence shown here is derived from an EMBL/GenBank/DDBJ whole genome shotgun (WGS) entry which is preliminary data.</text>
</comment>